<keyword evidence="2" id="KW-1185">Reference proteome</keyword>
<dbReference type="AlphaFoldDB" id="A0A7D9DCU9"/>
<dbReference type="Gene3D" id="1.10.150.50">
    <property type="entry name" value="Transcription Factor, Ets-1"/>
    <property type="match status" value="1"/>
</dbReference>
<accession>A0A7D9DCU9</accession>
<sequence length="278" mass="31922">METFSTTPTKTWLKALNMDHIYDVFERHGFTTVGSLKEMRDEDLQLMFSTPNKLKLGEQRVLEARLCALRKENVPLHETETLPLEQASNSGTSVDAHGRNSNIIANKAAEFEVKNQDLSNKLESLQEELHLLQQPVKELEPLGRSATVCGNCHHKGHRNDARHACEYVSCVGFHYCGQKKLHPEHTQKVSDIKRQIKKLEKDIGKAKESLKVVSEFESKSEAYFFQEMTPRLKILDWNRYQNKANLFKDLRILQTAFNCKVPTKSADDKIFLKKRSPA</sequence>
<proteinExistence type="predicted"/>
<dbReference type="EMBL" id="CACRXK020000535">
    <property type="protein sequence ID" value="CAB3982715.1"/>
    <property type="molecule type" value="Genomic_DNA"/>
</dbReference>
<organism evidence="1 2">
    <name type="scientific">Paramuricea clavata</name>
    <name type="common">Red gorgonian</name>
    <name type="synonym">Violescent sea-whip</name>
    <dbReference type="NCBI Taxonomy" id="317549"/>
    <lineage>
        <taxon>Eukaryota</taxon>
        <taxon>Metazoa</taxon>
        <taxon>Cnidaria</taxon>
        <taxon>Anthozoa</taxon>
        <taxon>Octocorallia</taxon>
        <taxon>Malacalcyonacea</taxon>
        <taxon>Plexauridae</taxon>
        <taxon>Paramuricea</taxon>
    </lineage>
</organism>
<dbReference type="Proteomes" id="UP001152795">
    <property type="component" value="Unassembled WGS sequence"/>
</dbReference>
<evidence type="ECO:0000313" key="2">
    <source>
        <dbReference type="Proteomes" id="UP001152795"/>
    </source>
</evidence>
<dbReference type="SUPFAM" id="SSF47769">
    <property type="entry name" value="SAM/Pointed domain"/>
    <property type="match status" value="1"/>
</dbReference>
<evidence type="ECO:0000313" key="1">
    <source>
        <dbReference type="EMBL" id="CAB3982715.1"/>
    </source>
</evidence>
<comment type="caution">
    <text evidence="1">The sequence shown here is derived from an EMBL/GenBank/DDBJ whole genome shotgun (WGS) entry which is preliminary data.</text>
</comment>
<dbReference type="InterPro" id="IPR013761">
    <property type="entry name" value="SAM/pointed_sf"/>
</dbReference>
<dbReference type="PROSITE" id="PS50105">
    <property type="entry name" value="SAM_DOMAIN"/>
    <property type="match status" value="1"/>
</dbReference>
<name>A0A7D9DCU9_PARCT</name>
<gene>
    <name evidence="1" type="ORF">PACLA_8A029319</name>
</gene>
<dbReference type="InterPro" id="IPR001660">
    <property type="entry name" value="SAM"/>
</dbReference>
<reference evidence="1" key="1">
    <citation type="submission" date="2020-04" db="EMBL/GenBank/DDBJ databases">
        <authorList>
            <person name="Alioto T."/>
            <person name="Alioto T."/>
            <person name="Gomez Garrido J."/>
        </authorList>
    </citation>
    <scope>NUCLEOTIDE SEQUENCE</scope>
    <source>
        <strain evidence="1">A484AB</strain>
    </source>
</reference>
<protein>
    <submittedName>
        <fullName evidence="1">Paired box Pax-8</fullName>
    </submittedName>
</protein>